<keyword evidence="13" id="KW-0175">Coiled coil</keyword>
<dbReference type="FunFam" id="1.20.120.350:FF:000008">
    <property type="entry name" value="Voltage-dependent T-type calcium channel subunit alpha"/>
    <property type="match status" value="1"/>
</dbReference>
<keyword evidence="2" id="KW-0813">Transport</keyword>
<keyword evidence="10" id="KW-0407">Ion channel</keyword>
<proteinExistence type="evidence at transcript level"/>
<feature type="transmembrane region" description="Helical" evidence="15">
    <location>
        <begin position="1474"/>
        <end position="1497"/>
    </location>
</feature>
<dbReference type="GO" id="GO:0005891">
    <property type="term" value="C:voltage-gated calcium channel complex"/>
    <property type="evidence" value="ECO:0007669"/>
    <property type="project" value="InterPro"/>
</dbReference>
<dbReference type="Pfam" id="PF00520">
    <property type="entry name" value="Ion_trans"/>
    <property type="match status" value="4"/>
</dbReference>
<feature type="compositionally biased region" description="Polar residues" evidence="14">
    <location>
        <begin position="33"/>
        <end position="43"/>
    </location>
</feature>
<feature type="transmembrane region" description="Helical" evidence="15">
    <location>
        <begin position="816"/>
        <end position="842"/>
    </location>
</feature>
<evidence type="ECO:0000256" key="11">
    <source>
        <dbReference type="PIRSR" id="PIRSR602077-1"/>
    </source>
</evidence>
<evidence type="ECO:0000256" key="13">
    <source>
        <dbReference type="SAM" id="Coils"/>
    </source>
</evidence>
<feature type="region of interest" description="Disordered" evidence="14">
    <location>
        <begin position="1821"/>
        <end position="1847"/>
    </location>
</feature>
<evidence type="ECO:0000313" key="17">
    <source>
        <dbReference type="EMBL" id="QRX85588.1"/>
    </source>
</evidence>
<keyword evidence="4" id="KW-0677">Repeat</keyword>
<dbReference type="GO" id="GO:0008332">
    <property type="term" value="F:low voltage-gated calcium channel activity"/>
    <property type="evidence" value="ECO:0007669"/>
    <property type="project" value="TreeGrafter"/>
</dbReference>
<dbReference type="FunFam" id="1.20.120.350:FF:000007">
    <property type="entry name" value="Voltage-dependent T-type calcium channel subunit alpha"/>
    <property type="match status" value="1"/>
</dbReference>
<dbReference type="FunFam" id="1.10.287.70:FF:000206">
    <property type="entry name" value="Voltage-dependent T-type calcium channel subunit alpha"/>
    <property type="match status" value="1"/>
</dbReference>
<dbReference type="GO" id="GO:0086010">
    <property type="term" value="P:membrane depolarization during action potential"/>
    <property type="evidence" value="ECO:0007669"/>
    <property type="project" value="TreeGrafter"/>
</dbReference>
<feature type="coiled-coil region" evidence="13">
    <location>
        <begin position="1168"/>
        <end position="1195"/>
    </location>
</feature>
<feature type="compositionally biased region" description="Basic and acidic residues" evidence="14">
    <location>
        <begin position="553"/>
        <end position="562"/>
    </location>
</feature>
<feature type="region of interest" description="Disordered" evidence="14">
    <location>
        <begin position="553"/>
        <end position="584"/>
    </location>
</feature>
<evidence type="ECO:0000256" key="8">
    <source>
        <dbReference type="ARBA" id="ARBA00023136"/>
    </source>
</evidence>
<feature type="compositionally biased region" description="Acidic residues" evidence="14">
    <location>
        <begin position="2020"/>
        <end position="2036"/>
    </location>
</feature>
<feature type="compositionally biased region" description="Basic and acidic residues" evidence="14">
    <location>
        <begin position="569"/>
        <end position="579"/>
    </location>
</feature>
<reference evidence="17" key="1">
    <citation type="submission" date="2020-03" db="EMBL/GenBank/DDBJ databases">
        <authorList>
            <person name="Zhou J."/>
            <person name="Ding Z."/>
        </authorList>
    </citation>
    <scope>NUCLEOTIDE SEQUENCE</scope>
</reference>
<evidence type="ECO:0000256" key="1">
    <source>
        <dbReference type="ARBA" id="ARBA00004141"/>
    </source>
</evidence>
<feature type="transmembrane region" description="Helical" evidence="15">
    <location>
        <begin position="780"/>
        <end position="796"/>
    </location>
</feature>
<evidence type="ECO:0000256" key="5">
    <source>
        <dbReference type="ARBA" id="ARBA00022882"/>
    </source>
</evidence>
<feature type="transmembrane region" description="Helical" evidence="15">
    <location>
        <begin position="1786"/>
        <end position="1812"/>
    </location>
</feature>
<feature type="binding site" evidence="11">
    <location>
        <position position="1446"/>
    </location>
    <ligand>
        <name>Ca(2+)</name>
        <dbReference type="ChEBI" id="CHEBI:29108"/>
    </ligand>
</feature>
<dbReference type="GO" id="GO:0046872">
    <property type="term" value="F:metal ion binding"/>
    <property type="evidence" value="ECO:0007669"/>
    <property type="project" value="UniProtKB-KW"/>
</dbReference>
<evidence type="ECO:0000256" key="6">
    <source>
        <dbReference type="ARBA" id="ARBA00022989"/>
    </source>
</evidence>
<feature type="transmembrane region" description="Helical" evidence="15">
    <location>
        <begin position="1273"/>
        <end position="1294"/>
    </location>
</feature>
<dbReference type="PRINTS" id="PR00167">
    <property type="entry name" value="CACHANNEL"/>
</dbReference>
<dbReference type="FunFam" id="1.10.287.70:FF:000120">
    <property type="entry name" value="Voltage-dependent T-type calcium channel subunit alpha"/>
    <property type="match status" value="1"/>
</dbReference>
<evidence type="ECO:0000259" key="16">
    <source>
        <dbReference type="Pfam" id="PF00520"/>
    </source>
</evidence>
<feature type="transmembrane region" description="Helical" evidence="15">
    <location>
        <begin position="651"/>
        <end position="671"/>
    </location>
</feature>
<feature type="transmembrane region" description="Helical" evidence="15">
    <location>
        <begin position="467"/>
        <end position="493"/>
    </location>
</feature>
<comment type="subcellular location">
    <subcellularLocation>
        <location evidence="1 12">Membrane</location>
        <topology evidence="1 12">Multi-pass membrane protein</topology>
    </subcellularLocation>
</comment>
<dbReference type="InterPro" id="IPR002077">
    <property type="entry name" value="VDCCAlpha1"/>
</dbReference>
<dbReference type="Gene3D" id="1.10.287.70">
    <property type="match status" value="4"/>
</dbReference>
<feature type="transmembrane region" description="Helical" evidence="15">
    <location>
        <begin position="1568"/>
        <end position="1589"/>
    </location>
</feature>
<feature type="region of interest" description="Disordered" evidence="14">
    <location>
        <begin position="1965"/>
        <end position="2053"/>
    </location>
</feature>
<dbReference type="GO" id="GO:0043005">
    <property type="term" value="C:neuron projection"/>
    <property type="evidence" value="ECO:0007669"/>
    <property type="project" value="TreeGrafter"/>
</dbReference>
<sequence>MLQQPVAKELRSFKSLSKFSQKRGGGGAGGTVRRQSVASSSRKQSVRRQTIRRRGDSREEEGAEGEGDEVASRRPEFTQHRFSAKREWNGSWQSVEEMPKWGQQKGEEVESEGEDGTDSDRQQEEELPYPEYEPRALHCLGQSDPPRSWALHMVSSPWFDRVTMVVILLNCITLGMYRPCEDGPDCRTYRCWLLALVDHTIFVYFAFEMLIKIVALGFVGDLAYLGDTWNRLDFFIVLAGVAEYLLQEYLGNLNLTAIRTVRVLRPLRAVNRIPSMRILVNLLLDTLPMLGNVLLLCFFVFFIFGIVGVQLWAGLLRNRCVISLPSTELVDIGNASAALPFGAVSLSRYYIPLDTSLDYICSPSDSAGLHTCQNLPPFVSNGQKCNLTLQRFRLDNELRPSHVHGGCINWNVYYSECRVMHKNPFQGSVSFDNIGFAWVAIFLVISLEGWTDIMYYVQDAHSFWNWIYFVLLIVIGAFFMVNLCLVVIATQFAETKRRETERMLEERRQMQASNSLISSDIVPNSLADQTAAGGICAEEGDAGWTDGDECATKEQLKKETKQKGQKMNGGERGEMEASKGHKCKRRADEQSKWHRWARRWDTFRQLVKNFVSCDHFTRGILIAILVNTLSMGVEYHQQPELLTTVLEYSNMFFTALFAFEMLLKVLAVGPFGYLSDGFNLFDGGIVALSVLELFQEGKGGLSVLRTFRLLRILKLVRFMPALRYQLVVMLRTMDNVTVFFGLLVLFIFIFSILGMNLFGCKFCKTENWRGEPMKRCERKNFDSLLWALITVFQILTCEDWNMVLFNGMAQTTPWAALYFVTLMTFGNYVLFNLLVAILVEGFQESKEEEKRQLEEEAQRRAEEEERERKTELELLIAKTTAPEFLKRRECSCGQNNLHVAREQLKMMRGEEEEEGNRTSEKEEKRREEGGKRMEEEEQRTEEEEQRTEEGRRRRMEPAEEEKQRTEEGRRRREEVESGLEEEGKAKGEEEKRMDKNGTGRGTVRSSARNHHFFEHFDEGRDVPSSLLHSLTDEKGPTSRRSAPPLHPTDAFHPLQHVRPPLRLNRHTSLQANRRLPSASSSSAAVRLRPHGHHCAPSVAAAAFVPPPSHFVPPTWPSSVFQDASSAVVPPFLRPRLMSWSHFGCVHSSLFDPQCPVHGHHALLQTYAREKFLKANEELQQTLLEERRRAEKRKNIWWRRLVRKTFLHSRAEHSLFLLPRGNALRERCVRLTQRKWFDYAILFCIGLNCVTLAMERPSIPPGGAERLFLTATGYVFTLIFTVEMSLKVLANGCFFGSCAYFKDGWNVLDGVLVIISLVNVVIEAFASGDSPKIFGVIRVLRLLRALRPLRVINRAPGVKLVVMTLISSLKPIGNIVLICCTFFIIFGILGVQLFKGMMFHCVGHDLYNVSTRADCLADPRNKWINHRYNFDNLGQALMSLFVLSSKDGWVSIMYQGIDAVGVDMQPVENYNEWCMIYFISFLLLVGFFVLNMFVGVVVDNFHKCKETLEAEMREKARQKQLQRRQKRQQFAEQAEREERRRGKLANSLSYWHHYSAFRLFVHGVVTSKYFDLAIAAVIGVNVVSMAMEFYMMPDGLKYLLRALNYLFTAVFTLEAAMKLYALGLRRFLAERWNQLDMFIVILSIAGILFEEFEALELPINPTIIRVMRVLRIARVLKLLKMAKGIRSLLDTVGEALPQVGNLGSLFFLLFFIFAALGVELFGRLECSEEHPCDGLGEHAHFKSFGMAFLTLFRIATGDNWNGIMKDALRDDCDPSDRCERNCCVDPILAPCFFVVFVLISQFVLVNVVVAVLMKHLEESNKREEAAATADAKEAGEDGTARPAMGADRDTDELLVDEAAEPGSEGGAEAGDEADDGPLAAEDLAHIERDLFEVEQRLVESGKRSISERGSLHIFDVSAEFTVQRMPSLWPPSSSVRRILRRCSSPPRHIGGANAPPPGVASFAARRSLHSGGSRRYRRGTARNCEKAGEDEDEDTLGEVDAEMEFGWAETRSGHSDKVIYEVEEQQTWDEGEGEEAEADNKLGENGNSSEHRYS</sequence>
<feature type="domain" description="Ion transport" evidence="16">
    <location>
        <begin position="1234"/>
        <end position="1506"/>
    </location>
</feature>
<comment type="similarity">
    <text evidence="12">Belongs to the calcium channel alpha-1 subunit (TC 1.A.1.11) family.</text>
</comment>
<evidence type="ECO:0000256" key="10">
    <source>
        <dbReference type="ARBA" id="ARBA00023303"/>
    </source>
</evidence>
<feature type="region of interest" description="Disordered" evidence="14">
    <location>
        <begin position="906"/>
        <end position="1009"/>
    </location>
</feature>
<evidence type="ECO:0000256" key="15">
    <source>
        <dbReference type="SAM" id="Phobius"/>
    </source>
</evidence>
<dbReference type="InterPro" id="IPR005821">
    <property type="entry name" value="Ion_trans_dom"/>
</dbReference>
<feature type="compositionally biased region" description="Acidic residues" evidence="14">
    <location>
        <begin position="935"/>
        <end position="946"/>
    </location>
</feature>
<feature type="transmembrane region" description="Helical" evidence="15">
    <location>
        <begin position="1701"/>
        <end position="1720"/>
    </location>
</feature>
<feature type="transmembrane region" description="Helical" evidence="15">
    <location>
        <begin position="158"/>
        <end position="177"/>
    </location>
</feature>
<feature type="compositionally biased region" description="Acidic residues" evidence="14">
    <location>
        <begin position="58"/>
        <end position="69"/>
    </location>
</feature>
<evidence type="ECO:0000256" key="3">
    <source>
        <dbReference type="ARBA" id="ARBA00022692"/>
    </source>
</evidence>
<feature type="binding site" evidence="11">
    <location>
        <position position="798"/>
    </location>
    <ligand>
        <name>Ca(2+)</name>
        <dbReference type="ChEBI" id="CHEBI:29108"/>
    </ligand>
</feature>
<dbReference type="FunFam" id="1.20.120.350:FF:000009">
    <property type="entry name" value="Voltage-dependent T-type calcium channel subunit alpha"/>
    <property type="match status" value="1"/>
</dbReference>
<evidence type="ECO:0000256" key="14">
    <source>
        <dbReference type="SAM" id="MobiDB-lite"/>
    </source>
</evidence>
<keyword evidence="6 15" id="KW-1133">Transmembrane helix</keyword>
<keyword evidence="5 12" id="KW-0851">Voltage-gated channel</keyword>
<dbReference type="Gene3D" id="1.20.120.350">
    <property type="entry name" value="Voltage-gated potassium channels. Chain C"/>
    <property type="match status" value="4"/>
</dbReference>
<feature type="compositionally biased region" description="Basic and acidic residues" evidence="14">
    <location>
        <begin position="70"/>
        <end position="88"/>
    </location>
</feature>
<keyword evidence="12" id="KW-0107">Calcium channel</keyword>
<feature type="region of interest" description="Disordered" evidence="14">
    <location>
        <begin position="1022"/>
        <end position="1053"/>
    </location>
</feature>
<evidence type="ECO:0000256" key="12">
    <source>
        <dbReference type="RuleBase" id="RU003808"/>
    </source>
</evidence>
<feature type="region of interest" description="Disordered" evidence="14">
    <location>
        <begin position="1"/>
        <end position="128"/>
    </location>
</feature>
<feature type="domain" description="Ion transport" evidence="16">
    <location>
        <begin position="157"/>
        <end position="499"/>
    </location>
</feature>
<dbReference type="PANTHER" id="PTHR10037">
    <property type="entry name" value="VOLTAGE-GATED CATION CHANNEL CALCIUM AND SODIUM"/>
    <property type="match status" value="1"/>
</dbReference>
<dbReference type="GO" id="GO:0001518">
    <property type="term" value="C:voltage-gated sodium channel complex"/>
    <property type="evidence" value="ECO:0007669"/>
    <property type="project" value="TreeGrafter"/>
</dbReference>
<feature type="transmembrane region" description="Helical" evidence="15">
    <location>
        <begin position="429"/>
        <end position="447"/>
    </location>
</feature>
<keyword evidence="11" id="KW-0479">Metal-binding</keyword>
<keyword evidence="12" id="KW-0109">Calcium transport</keyword>
<keyword evidence="11 12" id="KW-0106">Calcium</keyword>
<dbReference type="GO" id="GO:0070509">
    <property type="term" value="P:calcium ion import"/>
    <property type="evidence" value="ECO:0007669"/>
    <property type="project" value="TreeGrafter"/>
</dbReference>
<evidence type="ECO:0000256" key="9">
    <source>
        <dbReference type="ARBA" id="ARBA00023180"/>
    </source>
</evidence>
<feature type="domain" description="Ion transport" evidence="16">
    <location>
        <begin position="1566"/>
        <end position="1822"/>
    </location>
</feature>
<protein>
    <submittedName>
        <fullName evidence="17">Voltage-dependent calcium channel T type alpha-1</fullName>
    </submittedName>
</protein>
<dbReference type="GO" id="GO:0005248">
    <property type="term" value="F:voltage-gated sodium channel activity"/>
    <property type="evidence" value="ECO:0007669"/>
    <property type="project" value="TreeGrafter"/>
</dbReference>
<dbReference type="SUPFAM" id="SSF81324">
    <property type="entry name" value="Voltage-gated potassium channels"/>
    <property type="match status" value="4"/>
</dbReference>
<keyword evidence="7" id="KW-0406">Ion transport</keyword>
<feature type="domain" description="Ion transport" evidence="16">
    <location>
        <begin position="617"/>
        <end position="849"/>
    </location>
</feature>
<accession>A0A894XAE1</accession>
<keyword evidence="3 15" id="KW-0812">Transmembrane</keyword>
<feature type="transmembrane region" description="Helical" evidence="15">
    <location>
        <begin position="1306"/>
        <end position="1325"/>
    </location>
</feature>
<keyword evidence="8 15" id="KW-0472">Membrane</keyword>
<feature type="compositionally biased region" description="Basic and acidic residues" evidence="14">
    <location>
        <begin position="1821"/>
        <end position="1838"/>
    </location>
</feature>
<feature type="transmembrane region" description="Helical" evidence="15">
    <location>
        <begin position="293"/>
        <end position="316"/>
    </location>
</feature>
<evidence type="ECO:0000256" key="4">
    <source>
        <dbReference type="ARBA" id="ARBA00022737"/>
    </source>
</evidence>
<dbReference type="InterPro" id="IPR043203">
    <property type="entry name" value="VGCC_Ca_Na"/>
</dbReference>
<feature type="transmembrane region" description="Helical" evidence="15">
    <location>
        <begin position="1371"/>
        <end position="1393"/>
    </location>
</feature>
<feature type="transmembrane region" description="Helical" evidence="15">
    <location>
        <begin position="739"/>
        <end position="759"/>
    </location>
</feature>
<feature type="transmembrane region" description="Helical" evidence="15">
    <location>
        <begin position="1601"/>
        <end position="1619"/>
    </location>
</feature>
<dbReference type="EMBL" id="MT218398">
    <property type="protein sequence ID" value="QRX85588.1"/>
    <property type="molecule type" value="mRNA"/>
</dbReference>
<name>A0A894XAE1_9BILA</name>
<feature type="coiled-coil region" evidence="13">
    <location>
        <begin position="839"/>
        <end position="874"/>
    </location>
</feature>
<keyword evidence="9" id="KW-0325">Glycoprotein</keyword>
<evidence type="ECO:0000256" key="7">
    <source>
        <dbReference type="ARBA" id="ARBA00023065"/>
    </source>
</evidence>
<feature type="compositionally biased region" description="Acidic residues" evidence="14">
    <location>
        <begin position="1987"/>
        <end position="2002"/>
    </location>
</feature>
<feature type="compositionally biased region" description="Basic residues" evidence="14">
    <location>
        <begin position="1965"/>
        <end position="1979"/>
    </location>
</feature>
<feature type="compositionally biased region" description="Basic and acidic residues" evidence="14">
    <location>
        <begin position="906"/>
        <end position="934"/>
    </location>
</feature>
<feature type="binding site" evidence="11">
    <location>
        <position position="448"/>
    </location>
    <ligand>
        <name>Ca(2+)</name>
        <dbReference type="ChEBI" id="CHEBI:29108"/>
    </ligand>
</feature>
<feature type="transmembrane region" description="Helical" evidence="15">
    <location>
        <begin position="1235"/>
        <end position="1253"/>
    </location>
</feature>
<dbReference type="FunFam" id="1.10.287.70:FF:000125">
    <property type="entry name" value="Voltage-dependent T-type calcium channel subunit alpha"/>
    <property type="match status" value="1"/>
</dbReference>
<feature type="compositionally biased region" description="Basic and acidic residues" evidence="14">
    <location>
        <begin position="2010"/>
        <end position="2019"/>
    </location>
</feature>
<evidence type="ECO:0000256" key="2">
    <source>
        <dbReference type="ARBA" id="ARBA00022448"/>
    </source>
</evidence>
<dbReference type="PANTHER" id="PTHR10037:SF230">
    <property type="entry name" value="CA[2+]-CHANNEL PROTEIN ALPHA[[1]] SUBUNIT T, ISOFORM F"/>
    <property type="match status" value="1"/>
</dbReference>
<dbReference type="InterPro" id="IPR027359">
    <property type="entry name" value="Volt_channel_dom_sf"/>
</dbReference>
<dbReference type="FunFam" id="1.20.120.350:FF:000012">
    <property type="entry name" value="Voltage-dependent T-type calcium channel subunit alpha"/>
    <property type="match status" value="1"/>
</dbReference>
<feature type="transmembrane region" description="Helical" evidence="15">
    <location>
        <begin position="201"/>
        <end position="225"/>
    </location>
</feature>
<organism evidence="17">
    <name type="scientific">Heterodera elachista</name>
    <dbReference type="NCBI Taxonomy" id="204065"/>
    <lineage>
        <taxon>Eukaryota</taxon>
        <taxon>Metazoa</taxon>
        <taxon>Ecdysozoa</taxon>
        <taxon>Nematoda</taxon>
        <taxon>Chromadorea</taxon>
        <taxon>Rhabditida</taxon>
        <taxon>Tylenchina</taxon>
        <taxon>Tylenchomorpha</taxon>
        <taxon>Tylenchoidea</taxon>
        <taxon>Heteroderidae</taxon>
        <taxon>Heteroderinae</taxon>
        <taxon>Heterodera</taxon>
    </lineage>
</organism>
<feature type="compositionally biased region" description="Basic and acidic residues" evidence="14">
    <location>
        <begin position="947"/>
        <end position="997"/>
    </location>
</feature>